<reference evidence="2" key="1">
    <citation type="submission" date="2020-11" db="EMBL/GenBank/DDBJ databases">
        <authorList>
            <consortium name="DOE Joint Genome Institute"/>
            <person name="Ahrendt S."/>
            <person name="Riley R."/>
            <person name="Andreopoulos W."/>
            <person name="Labutti K."/>
            <person name="Pangilinan J."/>
            <person name="Ruiz-Duenas F.J."/>
            <person name="Barrasa J.M."/>
            <person name="Sanchez-Garcia M."/>
            <person name="Camarero S."/>
            <person name="Miyauchi S."/>
            <person name="Serrano A."/>
            <person name="Linde D."/>
            <person name="Babiker R."/>
            <person name="Drula E."/>
            <person name="Ayuso-Fernandez I."/>
            <person name="Pacheco R."/>
            <person name="Padilla G."/>
            <person name="Ferreira P."/>
            <person name="Barriuso J."/>
            <person name="Kellner H."/>
            <person name="Castanera R."/>
            <person name="Alfaro M."/>
            <person name="Ramirez L."/>
            <person name="Pisabarro A.G."/>
            <person name="Kuo A."/>
            <person name="Tritt A."/>
            <person name="Lipzen A."/>
            <person name="He G."/>
            <person name="Yan M."/>
            <person name="Ng V."/>
            <person name="Cullen D."/>
            <person name="Martin F."/>
            <person name="Rosso M.-N."/>
            <person name="Henrissat B."/>
            <person name="Hibbett D."/>
            <person name="Martinez A.T."/>
            <person name="Grigoriev I.V."/>
        </authorList>
    </citation>
    <scope>NUCLEOTIDE SEQUENCE</scope>
    <source>
        <strain evidence="2">CIRM-BRFM 674</strain>
    </source>
</reference>
<feature type="compositionally biased region" description="Polar residues" evidence="1">
    <location>
        <begin position="155"/>
        <end position="173"/>
    </location>
</feature>
<proteinExistence type="predicted"/>
<feature type="compositionally biased region" description="Polar residues" evidence="1">
    <location>
        <begin position="184"/>
        <end position="197"/>
    </location>
</feature>
<dbReference type="Proteomes" id="UP000807469">
    <property type="component" value="Unassembled WGS sequence"/>
</dbReference>
<evidence type="ECO:0000313" key="3">
    <source>
        <dbReference type="Proteomes" id="UP000807469"/>
    </source>
</evidence>
<name>A0A9P5YSS3_9AGAR</name>
<accession>A0A9P5YSS3</accession>
<evidence type="ECO:0000313" key="2">
    <source>
        <dbReference type="EMBL" id="KAF9474784.1"/>
    </source>
</evidence>
<dbReference type="EMBL" id="MU155362">
    <property type="protein sequence ID" value="KAF9474784.1"/>
    <property type="molecule type" value="Genomic_DNA"/>
</dbReference>
<feature type="region of interest" description="Disordered" evidence="1">
    <location>
        <begin position="155"/>
        <end position="235"/>
    </location>
</feature>
<sequence>MDMTLSEGIPIYGAVPELLVLIPEHPFLARFEKFNISSTVMGSCCQLVPPARRYRNHLANIEDRNRYDAASTASTIGRGRRKPYTGLTEPTLEGAWTMGLMRDSGRSRSYTMPTEQLEAGWTLILMQSRSRSYTRIPEILRSGYITNNTLDFGEQAPSTSECRSKVIGSSSTPEARALNYREGPTNSRGRSSTSIQTDSRKRKPSSRQSLRDLIESQPAKRHKAPKTSPVPRTARAAYKRALYNKEEDDSDLERRAQPETATTVNLTLGQRMRKLRKDKTILMFSRNYILCKCGRFRKLDNRNFYYLNMLDRHKEICPGRNRDYPDIRIKEIQANIL</sequence>
<evidence type="ECO:0000256" key="1">
    <source>
        <dbReference type="SAM" id="MobiDB-lite"/>
    </source>
</evidence>
<gene>
    <name evidence="2" type="ORF">BDN70DRAFT_959338</name>
</gene>
<dbReference type="AlphaFoldDB" id="A0A9P5YSS3"/>
<comment type="caution">
    <text evidence="2">The sequence shown here is derived from an EMBL/GenBank/DDBJ whole genome shotgun (WGS) entry which is preliminary data.</text>
</comment>
<organism evidence="2 3">
    <name type="scientific">Pholiota conissans</name>
    <dbReference type="NCBI Taxonomy" id="109636"/>
    <lineage>
        <taxon>Eukaryota</taxon>
        <taxon>Fungi</taxon>
        <taxon>Dikarya</taxon>
        <taxon>Basidiomycota</taxon>
        <taxon>Agaricomycotina</taxon>
        <taxon>Agaricomycetes</taxon>
        <taxon>Agaricomycetidae</taxon>
        <taxon>Agaricales</taxon>
        <taxon>Agaricineae</taxon>
        <taxon>Strophariaceae</taxon>
        <taxon>Pholiota</taxon>
    </lineage>
</organism>
<protein>
    <submittedName>
        <fullName evidence="2">Uncharacterized protein</fullName>
    </submittedName>
</protein>
<keyword evidence="3" id="KW-1185">Reference proteome</keyword>